<dbReference type="Pfam" id="PF07721">
    <property type="entry name" value="TPR_4"/>
    <property type="match status" value="1"/>
</dbReference>
<dbReference type="Pfam" id="PF14559">
    <property type="entry name" value="TPR_19"/>
    <property type="match status" value="1"/>
</dbReference>
<keyword evidence="2" id="KW-0732">Signal</keyword>
<gene>
    <name evidence="3" type="ORF">CRM82_06825</name>
</gene>
<accession>A0A2A7USZ4</accession>
<feature type="signal peptide" evidence="2">
    <location>
        <begin position="1"/>
        <end position="25"/>
    </location>
</feature>
<dbReference type="EMBL" id="PDEA01000001">
    <property type="protein sequence ID" value="PEH88354.1"/>
    <property type="molecule type" value="Genomic_DNA"/>
</dbReference>
<dbReference type="InterPro" id="IPR019734">
    <property type="entry name" value="TPR_rpt"/>
</dbReference>
<evidence type="ECO:0000256" key="2">
    <source>
        <dbReference type="SAM" id="SignalP"/>
    </source>
</evidence>
<dbReference type="InterPro" id="IPR011990">
    <property type="entry name" value="TPR-like_helical_dom_sf"/>
</dbReference>
<dbReference type="SMART" id="SM00028">
    <property type="entry name" value="TPR"/>
    <property type="match status" value="6"/>
</dbReference>
<organism evidence="3 4">
    <name type="scientific">Comamonas terrigena</name>
    <dbReference type="NCBI Taxonomy" id="32013"/>
    <lineage>
        <taxon>Bacteria</taxon>
        <taxon>Pseudomonadati</taxon>
        <taxon>Pseudomonadota</taxon>
        <taxon>Betaproteobacteria</taxon>
        <taxon>Burkholderiales</taxon>
        <taxon>Comamonadaceae</taxon>
        <taxon>Comamonas</taxon>
    </lineage>
</organism>
<dbReference type="AlphaFoldDB" id="A0A2A7USZ4"/>
<sequence length="589" mass="64538">MQLHFRPLHLPLALALLLGSHAVLAQGRPATPKAAAAPSAAQPETSAEELSAELFYEILVGEMAAGQGDMVNAMALMLEAARQSGSEQLYRRATELGLQSRSGDRALSAAQEWKHAFPQSRDANRYVLQLLLALNRVSESLQPLQQEIAFTPAASKPASFLAIAQLYSRVSDKSLAAAVVEQALAKELRKPDTGPAAWATVGHLRIVAGQKELALDAARKSHAMAPDNGAAALLALELMEADMPEAEPLVQGYLKHSPSATIRMAYARVLMGYERNAQAREQLEIITNENPEFADAWLALAGLQFQNGEPEAAQRSLDQFIPLAEKVPDDSTRQAVLTQAYLMHASIALQQRNDKAASQWLDKIEDGHAILNVQSLRATILARQGQLPQARALIRAVPTRSPAQEKLKRRAEIQLLRDAGAPQEAYLLQRTLLDQSPEDNDIAYDTAILADKAGKYDTAEALLRGVIERQPTHHHAYNALGYSLAERGIRLDEAKTLIQKALDLAPNDPFILDSLGWVEFQQGRKTEALAILEKAYGLRNDVDIAAHLGEVLWQLGDKTRARTIWQQALARDPQNDTLRATLKRLGVRP</sequence>
<proteinExistence type="predicted"/>
<comment type="caution">
    <text evidence="3">The sequence shown here is derived from an EMBL/GenBank/DDBJ whole genome shotgun (WGS) entry which is preliminary data.</text>
</comment>
<evidence type="ECO:0008006" key="5">
    <source>
        <dbReference type="Google" id="ProtNLM"/>
    </source>
</evidence>
<reference evidence="4" key="1">
    <citation type="submission" date="2017-09" db="EMBL/GenBank/DDBJ databases">
        <title>FDA dAtabase for Regulatory Grade micrObial Sequences (FDA-ARGOS): Supporting development and validation of Infectious Disease Dx tests.</title>
        <authorList>
            <person name="Minogue T."/>
            <person name="Wolcott M."/>
            <person name="Wasieloski L."/>
            <person name="Aguilar W."/>
            <person name="Moore D."/>
            <person name="Tallon L."/>
            <person name="Sadzewicz L."/>
            <person name="Ott S."/>
            <person name="Zhao X."/>
            <person name="Nagaraj S."/>
            <person name="Vavikolanu K."/>
            <person name="Aluvathingal J."/>
            <person name="Nadendla S."/>
            <person name="Sichtig H."/>
        </authorList>
    </citation>
    <scope>NUCLEOTIDE SEQUENCE [LARGE SCALE GENOMIC DNA]</scope>
    <source>
        <strain evidence="4">FDAARGOS_394</strain>
    </source>
</reference>
<dbReference type="Proteomes" id="UP000220246">
    <property type="component" value="Unassembled WGS sequence"/>
</dbReference>
<dbReference type="GO" id="GO:0042802">
    <property type="term" value="F:identical protein binding"/>
    <property type="evidence" value="ECO:0007669"/>
    <property type="project" value="InterPro"/>
</dbReference>
<evidence type="ECO:0000256" key="1">
    <source>
        <dbReference type="PROSITE-ProRule" id="PRU00339"/>
    </source>
</evidence>
<evidence type="ECO:0000313" key="4">
    <source>
        <dbReference type="Proteomes" id="UP000220246"/>
    </source>
</evidence>
<evidence type="ECO:0000313" key="3">
    <source>
        <dbReference type="EMBL" id="PEH88354.1"/>
    </source>
</evidence>
<dbReference type="InterPro" id="IPR011717">
    <property type="entry name" value="TPR-4"/>
</dbReference>
<dbReference type="Gene3D" id="1.25.40.10">
    <property type="entry name" value="Tetratricopeptide repeat domain"/>
    <property type="match status" value="2"/>
</dbReference>
<dbReference type="SUPFAM" id="SSF48452">
    <property type="entry name" value="TPR-like"/>
    <property type="match status" value="2"/>
</dbReference>
<dbReference type="Pfam" id="PF13432">
    <property type="entry name" value="TPR_16"/>
    <property type="match status" value="2"/>
</dbReference>
<dbReference type="PROSITE" id="PS50005">
    <property type="entry name" value="TPR"/>
    <property type="match status" value="1"/>
</dbReference>
<feature type="repeat" description="TPR" evidence="1">
    <location>
        <begin position="542"/>
        <end position="575"/>
    </location>
</feature>
<dbReference type="PANTHER" id="PTHR12558">
    <property type="entry name" value="CELL DIVISION CYCLE 16,23,27"/>
    <property type="match status" value="1"/>
</dbReference>
<dbReference type="PANTHER" id="PTHR12558:SF13">
    <property type="entry name" value="CELL DIVISION CYCLE PROTEIN 27 HOMOLOG"/>
    <property type="match status" value="1"/>
</dbReference>
<dbReference type="OrthoDB" id="9766710at2"/>
<protein>
    <recommendedName>
        <fullName evidence="5">Tetratricopeptide repeat protein</fullName>
    </recommendedName>
</protein>
<name>A0A2A7USZ4_COMTR</name>
<feature type="chain" id="PRO_5012450686" description="Tetratricopeptide repeat protein" evidence="2">
    <location>
        <begin position="26"/>
        <end position="589"/>
    </location>
</feature>
<dbReference type="STRING" id="1219032.GCA_001515545_03487"/>
<keyword evidence="1" id="KW-0802">TPR repeat</keyword>
<keyword evidence="4" id="KW-1185">Reference proteome</keyword>